<reference evidence="2" key="1">
    <citation type="journal article" date="2019" name="Int. J. Syst. Evol. Microbiol.">
        <title>The Global Catalogue of Microorganisms (GCM) 10K type strain sequencing project: providing services to taxonomists for standard genome sequencing and annotation.</title>
        <authorList>
            <consortium name="The Broad Institute Genomics Platform"/>
            <consortium name="The Broad Institute Genome Sequencing Center for Infectious Disease"/>
            <person name="Wu L."/>
            <person name="Ma J."/>
        </authorList>
    </citation>
    <scope>NUCLEOTIDE SEQUENCE [LARGE SCALE GENOMIC DNA]</scope>
    <source>
        <strain evidence="2">JCM 14901</strain>
    </source>
</reference>
<dbReference type="RefSeq" id="WP_344097479.1">
    <property type="nucleotide sequence ID" value="NZ_BAAAOG010000013.1"/>
</dbReference>
<protein>
    <recommendedName>
        <fullName evidence="3">GyrI-like domain-containing protein</fullName>
    </recommendedName>
</protein>
<evidence type="ECO:0000313" key="1">
    <source>
        <dbReference type="EMBL" id="GAA1970209.1"/>
    </source>
</evidence>
<accession>A0ABP5CZY0</accession>
<name>A0ABP5CZY0_9MICO</name>
<evidence type="ECO:0008006" key="3">
    <source>
        <dbReference type="Google" id="ProtNLM"/>
    </source>
</evidence>
<dbReference type="SUPFAM" id="SSF55136">
    <property type="entry name" value="Probable bacterial effector-binding domain"/>
    <property type="match status" value="1"/>
</dbReference>
<proteinExistence type="predicted"/>
<organism evidence="1 2">
    <name type="scientific">Microbacterium deminutum</name>
    <dbReference type="NCBI Taxonomy" id="344164"/>
    <lineage>
        <taxon>Bacteria</taxon>
        <taxon>Bacillati</taxon>
        <taxon>Actinomycetota</taxon>
        <taxon>Actinomycetes</taxon>
        <taxon>Micrococcales</taxon>
        <taxon>Microbacteriaceae</taxon>
        <taxon>Microbacterium</taxon>
    </lineage>
</organism>
<keyword evidence="2" id="KW-1185">Reference proteome</keyword>
<dbReference type="EMBL" id="BAAAOG010000013">
    <property type="protein sequence ID" value="GAA1970209.1"/>
    <property type="molecule type" value="Genomic_DNA"/>
</dbReference>
<dbReference type="Proteomes" id="UP001499933">
    <property type="component" value="Unassembled WGS sequence"/>
</dbReference>
<gene>
    <name evidence="1" type="ORF">GCM10009776_36590</name>
</gene>
<sequence length="168" mass="18871">MAAERVDLVNGPAVRDRPEMATLGIREVVPFRTMLSERDRLLAELIAWLSAHHATDFGPFFLRLHVVDMGGLMDIEVGVVGTADADSERVKRGFLPAGRYAELDYRATSLSANRMLLAWAGDQGLTIDSWTTPHGEQFAARCEIYVTDPRREPKKKQWVVRLALLLRP</sequence>
<dbReference type="InterPro" id="IPR011256">
    <property type="entry name" value="Reg_factor_effector_dom_sf"/>
</dbReference>
<comment type="caution">
    <text evidence="1">The sequence shown here is derived from an EMBL/GenBank/DDBJ whole genome shotgun (WGS) entry which is preliminary data.</text>
</comment>
<dbReference type="Gene3D" id="3.20.80.10">
    <property type="entry name" value="Regulatory factor, effector binding domain"/>
    <property type="match status" value="1"/>
</dbReference>
<evidence type="ECO:0000313" key="2">
    <source>
        <dbReference type="Proteomes" id="UP001499933"/>
    </source>
</evidence>